<organism evidence="2 3">
    <name type="scientific">Pseudoalteromonas phage H101</name>
    <dbReference type="NCBI Taxonomy" id="1654919"/>
    <lineage>
        <taxon>Viruses</taxon>
        <taxon>Duplodnaviria</taxon>
        <taxon>Heunggongvirae</taxon>
        <taxon>Uroviricota</taxon>
        <taxon>Caudoviricetes</taxon>
        <taxon>Shandongvirus</taxon>
        <taxon>Shandongvirus H101</taxon>
    </lineage>
</organism>
<dbReference type="GeneID" id="26796641"/>
<sequence length="154" mass="17936">MFDWILKLFKKKPKKKTYKKSDFTKYRYRKGQREYYCEQTNEWLYWYLLVDLVTDEEDNLISLETFDERKDLDFKNEGFTSQEVIEGAQRYTSTDSYKSAIETIMEDNASRNSRTSSSEGYSSYGSSSSSSDYDSYSSSSSSSSYDSGSSSSFD</sequence>
<feature type="region of interest" description="Disordered" evidence="1">
    <location>
        <begin position="108"/>
        <end position="154"/>
    </location>
</feature>
<evidence type="ECO:0000313" key="3">
    <source>
        <dbReference type="Proteomes" id="UP000202763"/>
    </source>
</evidence>
<proteinExistence type="predicted"/>
<feature type="compositionally biased region" description="Low complexity" evidence="1">
    <location>
        <begin position="116"/>
        <end position="154"/>
    </location>
</feature>
<name>A0A0H4INZ7_9CAUD</name>
<dbReference type="RefSeq" id="YP_009225580.1">
    <property type="nucleotide sequence ID" value="NC_029094.1"/>
</dbReference>
<keyword evidence="3" id="KW-1185">Reference proteome</keyword>
<dbReference type="Proteomes" id="UP000202763">
    <property type="component" value="Segment"/>
</dbReference>
<reference evidence="2 3" key="1">
    <citation type="submission" date="2015-05" db="EMBL/GenBank/DDBJ databases">
        <authorList>
            <person name="Wang D.B."/>
            <person name="Wang M."/>
        </authorList>
    </citation>
    <scope>NUCLEOTIDE SEQUENCE [LARGE SCALE GENOMIC DNA]</scope>
</reference>
<dbReference type="EMBL" id="KR534323">
    <property type="protein sequence ID" value="AKO61047.1"/>
    <property type="molecule type" value="Genomic_DNA"/>
</dbReference>
<evidence type="ECO:0000313" key="2">
    <source>
        <dbReference type="EMBL" id="AKO61047.1"/>
    </source>
</evidence>
<protein>
    <submittedName>
        <fullName evidence="2">Uncharacterized protein</fullName>
    </submittedName>
</protein>
<dbReference type="KEGG" id="vg:26796641"/>
<evidence type="ECO:0000256" key="1">
    <source>
        <dbReference type="SAM" id="MobiDB-lite"/>
    </source>
</evidence>
<accession>A0A0H4INZ7</accession>